<name>A0A8J8JS99_9BACT</name>
<dbReference type="InterPro" id="IPR026444">
    <property type="entry name" value="Secre_tail"/>
</dbReference>
<keyword evidence="1" id="KW-0732">Signal</keyword>
<dbReference type="RefSeq" id="WP_171605758.1">
    <property type="nucleotide sequence ID" value="NZ_WHPF01000001.1"/>
</dbReference>
<feature type="signal peptide" evidence="1">
    <location>
        <begin position="1"/>
        <end position="20"/>
    </location>
</feature>
<dbReference type="NCBIfam" id="TIGR04183">
    <property type="entry name" value="Por_Secre_tail"/>
    <property type="match status" value="1"/>
</dbReference>
<organism evidence="3 4">
    <name type="scientific">Limnovirga soli</name>
    <dbReference type="NCBI Taxonomy" id="2656915"/>
    <lineage>
        <taxon>Bacteria</taxon>
        <taxon>Pseudomonadati</taxon>
        <taxon>Bacteroidota</taxon>
        <taxon>Chitinophagia</taxon>
        <taxon>Chitinophagales</taxon>
        <taxon>Chitinophagaceae</taxon>
        <taxon>Limnovirga</taxon>
    </lineage>
</organism>
<evidence type="ECO:0000313" key="4">
    <source>
        <dbReference type="Proteomes" id="UP000598971"/>
    </source>
</evidence>
<dbReference type="Proteomes" id="UP000598971">
    <property type="component" value="Unassembled WGS sequence"/>
</dbReference>
<dbReference type="InterPro" id="IPR013783">
    <property type="entry name" value="Ig-like_fold"/>
</dbReference>
<feature type="chain" id="PRO_5035219510" evidence="1">
    <location>
        <begin position="21"/>
        <end position="434"/>
    </location>
</feature>
<evidence type="ECO:0000313" key="3">
    <source>
        <dbReference type="EMBL" id="NNV53840.1"/>
    </source>
</evidence>
<dbReference type="Gene3D" id="2.60.40.10">
    <property type="entry name" value="Immunoglobulins"/>
    <property type="match status" value="1"/>
</dbReference>
<comment type="caution">
    <text evidence="3">The sequence shown here is derived from an EMBL/GenBank/DDBJ whole genome shotgun (WGS) entry which is preliminary data.</text>
</comment>
<keyword evidence="4" id="KW-1185">Reference proteome</keyword>
<feature type="domain" description="Secretion system C-terminal sorting" evidence="2">
    <location>
        <begin position="358"/>
        <end position="431"/>
    </location>
</feature>
<gene>
    <name evidence="3" type="ORF">GD597_00115</name>
</gene>
<dbReference type="Pfam" id="PF18962">
    <property type="entry name" value="Por_Secre_tail"/>
    <property type="match status" value="1"/>
</dbReference>
<dbReference type="AlphaFoldDB" id="A0A8J8JS99"/>
<protein>
    <submittedName>
        <fullName evidence="3">T9SS type A sorting domain-containing protein</fullName>
    </submittedName>
</protein>
<evidence type="ECO:0000256" key="1">
    <source>
        <dbReference type="SAM" id="SignalP"/>
    </source>
</evidence>
<dbReference type="EMBL" id="WHPF01000001">
    <property type="protein sequence ID" value="NNV53840.1"/>
    <property type="molecule type" value="Genomic_DNA"/>
</dbReference>
<evidence type="ECO:0000259" key="2">
    <source>
        <dbReference type="Pfam" id="PF18962"/>
    </source>
</evidence>
<sequence length="434" mass="47346">MNIKIYTLLFLIGLCTSAMSGLAQKPFSKNSAQSEKKLSSHLPPTVQGTSGDCDTINYPVNELWSGTTYLVTNGKPDYVNGTNKYLDKQKGNTFDLSASSFTHLLGCYFAFGKANSKTGANLNKKIFFRVYDDNSGVPGTLLATEERTLSQVKADVLASSFTYINFTTPLALPTSKVVHITADISNFKYPNDSIWIAGTLDGEDVPGLAIEQWSDDSWVPFNDQTNGYGIDVTLWAFPIVSTSAGGCSALPVSLISFNGERKNNDVSLSWKVSNELNMKGYEIEKAFNNGIFKPVTNISSINSSKEYIYNFTDKNAFASSGGAVQYRIKQINADGTFTYSKTIGLNGSSNINSILFSNPFNNALKVQFSLATMQTITAKLYDIQGKLVATEKAATYNAGSNTITLIQSTQLKNGLYILKIDAGNEQQIFKVVKQ</sequence>
<accession>A0A8J8JS99</accession>
<proteinExistence type="predicted"/>
<reference evidence="3" key="1">
    <citation type="submission" date="2019-10" db="EMBL/GenBank/DDBJ databases">
        <title>Draft genome sequence of Panacibacter sp. KCS-6.</title>
        <authorList>
            <person name="Yim K.J."/>
        </authorList>
    </citation>
    <scope>NUCLEOTIDE SEQUENCE</scope>
    <source>
        <strain evidence="3">KCS-6</strain>
    </source>
</reference>